<evidence type="ECO:0000313" key="1">
    <source>
        <dbReference type="EMBL" id="RHC54231.1"/>
    </source>
</evidence>
<accession>A0A414ARY1</accession>
<gene>
    <name evidence="1" type="ORF">DW839_20575</name>
</gene>
<protein>
    <submittedName>
        <fullName evidence="1">Uncharacterized protein</fullName>
    </submittedName>
</protein>
<comment type="caution">
    <text evidence="1">The sequence shown here is derived from an EMBL/GenBank/DDBJ whole genome shotgun (WGS) entry which is preliminary data.</text>
</comment>
<dbReference type="AlphaFoldDB" id="A0A414ARY1"/>
<dbReference type="Proteomes" id="UP000283975">
    <property type="component" value="Unassembled WGS sequence"/>
</dbReference>
<dbReference type="EMBL" id="QSHZ01000024">
    <property type="protein sequence ID" value="RHC54231.1"/>
    <property type="molecule type" value="Genomic_DNA"/>
</dbReference>
<proteinExistence type="predicted"/>
<reference evidence="1 2" key="1">
    <citation type="submission" date="2018-08" db="EMBL/GenBank/DDBJ databases">
        <title>A genome reference for cultivated species of the human gut microbiota.</title>
        <authorList>
            <person name="Zou Y."/>
            <person name="Xue W."/>
            <person name="Luo G."/>
        </authorList>
    </citation>
    <scope>NUCLEOTIDE SEQUENCE [LARGE SCALE GENOMIC DNA]</scope>
    <source>
        <strain evidence="1 2">AM35-14</strain>
    </source>
</reference>
<organism evidence="1 2">
    <name type="scientific">Enterocloster bolteae</name>
    <dbReference type="NCBI Taxonomy" id="208479"/>
    <lineage>
        <taxon>Bacteria</taxon>
        <taxon>Bacillati</taxon>
        <taxon>Bacillota</taxon>
        <taxon>Clostridia</taxon>
        <taxon>Lachnospirales</taxon>
        <taxon>Lachnospiraceae</taxon>
        <taxon>Enterocloster</taxon>
    </lineage>
</organism>
<evidence type="ECO:0000313" key="2">
    <source>
        <dbReference type="Proteomes" id="UP000283975"/>
    </source>
</evidence>
<name>A0A414ARY1_9FIRM</name>
<sequence>MFTAENSIIHSSLRFYFGWECAFMGEYAKRGALPARYLAAAIHLFVYLLSAQKIEKAPDV</sequence>